<accession>A0A0C9UT55</accession>
<sequence>MPQDSVDHATGHATCRTCRTTQELFCLVTLLALACPAISHYLILIFQRRDTLLVTHGPPSMQGSKERYAVATGCARSASSSARRWGDGELAAMLVLAKGEDGWGVEGGG</sequence>
<dbReference type="EMBL" id="KN837109">
    <property type="protein sequence ID" value="KIJ46028.1"/>
    <property type="molecule type" value="Genomic_DNA"/>
</dbReference>
<protein>
    <submittedName>
        <fullName evidence="2">Unplaced genomic scaffold SPHSTscaffold_34, whole genome shotgun sequence</fullName>
    </submittedName>
</protein>
<evidence type="ECO:0000256" key="1">
    <source>
        <dbReference type="SAM" id="Phobius"/>
    </source>
</evidence>
<reference evidence="2 3" key="1">
    <citation type="submission" date="2014-06" db="EMBL/GenBank/DDBJ databases">
        <title>Evolutionary Origins and Diversification of the Mycorrhizal Mutualists.</title>
        <authorList>
            <consortium name="DOE Joint Genome Institute"/>
            <consortium name="Mycorrhizal Genomics Consortium"/>
            <person name="Kohler A."/>
            <person name="Kuo A."/>
            <person name="Nagy L.G."/>
            <person name="Floudas D."/>
            <person name="Copeland A."/>
            <person name="Barry K.W."/>
            <person name="Cichocki N."/>
            <person name="Veneault-Fourrey C."/>
            <person name="LaButti K."/>
            <person name="Lindquist E.A."/>
            <person name="Lipzen A."/>
            <person name="Lundell T."/>
            <person name="Morin E."/>
            <person name="Murat C."/>
            <person name="Riley R."/>
            <person name="Ohm R."/>
            <person name="Sun H."/>
            <person name="Tunlid A."/>
            <person name="Henrissat B."/>
            <person name="Grigoriev I.V."/>
            <person name="Hibbett D.S."/>
            <person name="Martin F."/>
        </authorList>
    </citation>
    <scope>NUCLEOTIDE SEQUENCE [LARGE SCALE GENOMIC DNA]</scope>
    <source>
        <strain evidence="2 3">SS14</strain>
    </source>
</reference>
<organism evidence="2 3">
    <name type="scientific">Sphaerobolus stellatus (strain SS14)</name>
    <dbReference type="NCBI Taxonomy" id="990650"/>
    <lineage>
        <taxon>Eukaryota</taxon>
        <taxon>Fungi</taxon>
        <taxon>Dikarya</taxon>
        <taxon>Basidiomycota</taxon>
        <taxon>Agaricomycotina</taxon>
        <taxon>Agaricomycetes</taxon>
        <taxon>Phallomycetidae</taxon>
        <taxon>Geastrales</taxon>
        <taxon>Sphaerobolaceae</taxon>
        <taxon>Sphaerobolus</taxon>
    </lineage>
</organism>
<dbReference type="Proteomes" id="UP000054279">
    <property type="component" value="Unassembled WGS sequence"/>
</dbReference>
<evidence type="ECO:0000313" key="3">
    <source>
        <dbReference type="Proteomes" id="UP000054279"/>
    </source>
</evidence>
<keyword evidence="1" id="KW-0472">Membrane</keyword>
<proteinExistence type="predicted"/>
<name>A0A0C9UT55_SPHS4</name>
<keyword evidence="3" id="KW-1185">Reference proteome</keyword>
<dbReference type="AlphaFoldDB" id="A0A0C9UT55"/>
<dbReference type="HOGENOM" id="CLU_2185623_0_0_1"/>
<evidence type="ECO:0000313" key="2">
    <source>
        <dbReference type="EMBL" id="KIJ46028.1"/>
    </source>
</evidence>
<keyword evidence="1" id="KW-0812">Transmembrane</keyword>
<gene>
    <name evidence="2" type="ORF">M422DRAFT_250456</name>
</gene>
<keyword evidence="1" id="KW-1133">Transmembrane helix</keyword>
<feature type="transmembrane region" description="Helical" evidence="1">
    <location>
        <begin position="24"/>
        <end position="46"/>
    </location>
</feature>